<dbReference type="PROSITE" id="PS50943">
    <property type="entry name" value="HTH_CROC1"/>
    <property type="match status" value="2"/>
</dbReference>
<feature type="domain" description="HTH cro/C1-type" evidence="3">
    <location>
        <begin position="50"/>
        <end position="93"/>
    </location>
</feature>
<evidence type="ECO:0000259" key="3">
    <source>
        <dbReference type="PROSITE" id="PS50943"/>
    </source>
</evidence>
<evidence type="ECO:0000256" key="2">
    <source>
        <dbReference type="SAM" id="MobiDB-lite"/>
    </source>
</evidence>
<evidence type="ECO:0000313" key="4">
    <source>
        <dbReference type="EMBL" id="THG36805.1"/>
    </source>
</evidence>
<evidence type="ECO:0000256" key="1">
    <source>
        <dbReference type="ARBA" id="ARBA00023125"/>
    </source>
</evidence>
<dbReference type="EMBL" id="SSTI01000030">
    <property type="protein sequence ID" value="THG36805.1"/>
    <property type="molecule type" value="Genomic_DNA"/>
</dbReference>
<feature type="region of interest" description="Disordered" evidence="2">
    <location>
        <begin position="1"/>
        <end position="22"/>
    </location>
</feature>
<accession>A0ABY2QDH4</accession>
<dbReference type="SMART" id="SM00530">
    <property type="entry name" value="HTH_XRE"/>
    <property type="match status" value="2"/>
</dbReference>
<dbReference type="PANTHER" id="PTHR46797">
    <property type="entry name" value="HTH-TYPE TRANSCRIPTIONAL REGULATOR"/>
    <property type="match status" value="1"/>
</dbReference>
<sequence length="196" mass="21567">MEQRQQKPDDRGNAASNIPYSGLPPGFVGLKPDLGGTLRTRRKEGGYGKQAVIAAAIGIAVESLSRIESNRAVPRPDTLDALLTVLELGWEKVAVRDHRAVVDEASTQSRRRDRMLDAGRELREARVQLGMTLRDLAARSGLSLAQLSRVESGQSGGRRVYDTHPDDVALPRDERRIIFSNPILADLVSRSHEPRS</sequence>
<feature type="compositionally biased region" description="Basic and acidic residues" evidence="2">
    <location>
        <begin position="1"/>
        <end position="12"/>
    </location>
</feature>
<dbReference type="PANTHER" id="PTHR46797:SF1">
    <property type="entry name" value="METHYLPHOSPHONATE SYNTHASE"/>
    <property type="match status" value="1"/>
</dbReference>
<dbReference type="CDD" id="cd00093">
    <property type="entry name" value="HTH_XRE"/>
    <property type="match status" value="1"/>
</dbReference>
<dbReference type="InterPro" id="IPR001387">
    <property type="entry name" value="Cro/C1-type_HTH"/>
</dbReference>
<dbReference type="InterPro" id="IPR050807">
    <property type="entry name" value="TransReg_Diox_bact_type"/>
</dbReference>
<reference evidence="4 5" key="1">
    <citation type="submission" date="2019-04" db="EMBL/GenBank/DDBJ databases">
        <title>Microbes associate with the intestines of laboratory mice.</title>
        <authorList>
            <person name="Navarre W."/>
            <person name="Wong E."/>
            <person name="Huang K.C."/>
            <person name="Tropini C."/>
            <person name="Ng K."/>
            <person name="Yu B."/>
        </authorList>
    </citation>
    <scope>NUCLEOTIDE SEQUENCE [LARGE SCALE GENOMIC DNA]</scope>
    <source>
        <strain evidence="4 5">NM83_B4-11</strain>
    </source>
</reference>
<keyword evidence="5" id="KW-1185">Reference proteome</keyword>
<keyword evidence="1" id="KW-0238">DNA-binding</keyword>
<organism evidence="4 5">
    <name type="scientific">Sphingomonas olei</name>
    <dbReference type="NCBI Taxonomy" id="1886787"/>
    <lineage>
        <taxon>Bacteria</taxon>
        <taxon>Pseudomonadati</taxon>
        <taxon>Pseudomonadota</taxon>
        <taxon>Alphaproteobacteria</taxon>
        <taxon>Sphingomonadales</taxon>
        <taxon>Sphingomonadaceae</taxon>
        <taxon>Sphingomonas</taxon>
    </lineage>
</organism>
<dbReference type="SUPFAM" id="SSF47413">
    <property type="entry name" value="lambda repressor-like DNA-binding domains"/>
    <property type="match status" value="2"/>
</dbReference>
<dbReference type="InterPro" id="IPR010982">
    <property type="entry name" value="Lambda_DNA-bd_dom_sf"/>
</dbReference>
<dbReference type="Pfam" id="PF13560">
    <property type="entry name" value="HTH_31"/>
    <property type="match status" value="1"/>
</dbReference>
<gene>
    <name evidence="4" type="ORF">E5988_16520</name>
</gene>
<dbReference type="Gene3D" id="1.10.260.40">
    <property type="entry name" value="lambda repressor-like DNA-binding domains"/>
    <property type="match status" value="2"/>
</dbReference>
<comment type="caution">
    <text evidence="4">The sequence shown here is derived from an EMBL/GenBank/DDBJ whole genome shotgun (WGS) entry which is preliminary data.</text>
</comment>
<name>A0ABY2QDH4_9SPHN</name>
<proteinExistence type="predicted"/>
<dbReference type="Pfam" id="PF01381">
    <property type="entry name" value="HTH_3"/>
    <property type="match status" value="1"/>
</dbReference>
<feature type="domain" description="HTH cro/C1-type" evidence="3">
    <location>
        <begin position="122"/>
        <end position="155"/>
    </location>
</feature>
<evidence type="ECO:0000313" key="5">
    <source>
        <dbReference type="Proteomes" id="UP000308038"/>
    </source>
</evidence>
<protein>
    <submittedName>
        <fullName evidence="4">Helix-turn-helix transcriptional regulator</fullName>
    </submittedName>
</protein>
<dbReference type="RefSeq" id="WP_136452409.1">
    <property type="nucleotide sequence ID" value="NZ_SSTI01000030.1"/>
</dbReference>
<dbReference type="Proteomes" id="UP000308038">
    <property type="component" value="Unassembled WGS sequence"/>
</dbReference>